<feature type="compositionally biased region" description="Basic residues" evidence="1">
    <location>
        <begin position="174"/>
        <end position="183"/>
    </location>
</feature>
<evidence type="ECO:0000256" key="1">
    <source>
        <dbReference type="SAM" id="MobiDB-lite"/>
    </source>
</evidence>
<dbReference type="InterPro" id="IPR003124">
    <property type="entry name" value="WH2_dom"/>
</dbReference>
<protein>
    <submittedName>
        <fullName evidence="3">Wiskott-Aldrich syndrome protein family member 1</fullName>
    </submittedName>
</protein>
<feature type="region of interest" description="Disordered" evidence="1">
    <location>
        <begin position="169"/>
        <end position="193"/>
    </location>
</feature>
<dbReference type="InParanoid" id="L5KDY9"/>
<dbReference type="Gene3D" id="1.20.5.340">
    <property type="match status" value="1"/>
</dbReference>
<feature type="domain" description="WH2" evidence="2">
    <location>
        <begin position="610"/>
        <end position="627"/>
    </location>
</feature>
<dbReference type="AlphaFoldDB" id="L5KDY9"/>
<accession>L5KDY9</accession>
<dbReference type="Proteomes" id="UP000010552">
    <property type="component" value="Unassembled WGS sequence"/>
</dbReference>
<proteinExistence type="predicted"/>
<reference evidence="4" key="1">
    <citation type="journal article" date="2013" name="Science">
        <title>Comparative analysis of bat genomes provides insight into the evolution of flight and immunity.</title>
        <authorList>
            <person name="Zhang G."/>
            <person name="Cowled C."/>
            <person name="Shi Z."/>
            <person name="Huang Z."/>
            <person name="Bishop-Lilly K.A."/>
            <person name="Fang X."/>
            <person name="Wynne J.W."/>
            <person name="Xiong Z."/>
            <person name="Baker M.L."/>
            <person name="Zhao W."/>
            <person name="Tachedjian M."/>
            <person name="Zhu Y."/>
            <person name="Zhou P."/>
            <person name="Jiang X."/>
            <person name="Ng J."/>
            <person name="Yang L."/>
            <person name="Wu L."/>
            <person name="Xiao J."/>
            <person name="Feng Y."/>
            <person name="Chen Y."/>
            <person name="Sun X."/>
            <person name="Zhang Y."/>
            <person name="Marsh G.A."/>
            <person name="Crameri G."/>
            <person name="Broder C.C."/>
            <person name="Frey K.G."/>
            <person name="Wang L.F."/>
            <person name="Wang J."/>
        </authorList>
    </citation>
    <scope>NUCLEOTIDE SEQUENCE [LARGE SCALE GENOMIC DNA]</scope>
</reference>
<keyword evidence="4" id="KW-1185">Reference proteome</keyword>
<gene>
    <name evidence="3" type="ORF">PAL_GLEAN10003417</name>
</gene>
<feature type="region of interest" description="Disordered" evidence="1">
    <location>
        <begin position="533"/>
        <end position="553"/>
    </location>
</feature>
<sequence length="639" mass="70188">MSLNIEKDEGHPNQSAIPRKIQNELVYVIQMSLNNIAIQVNNLSKYAEDIFEKISKEVDRISFRLKILQEHVIQFTNGINYKEPNENLSLQIKKSRTVRSTGIQIRQVYSSKPLPVKACKRHNAYVQTLPFNTSTSSCQDDTKGLKISPDVSYCFELCKEKIVAASKEENGGKLKQKKHKHHSNKQESVPQSQMLEDDVSVDYVPAACNEVSHSYVDQPDESSSFSSSSLCEISTLVTRAVGKVLFSSLHVPMHGAGGVKNSFTCVNYGIGMGEELQPQPRNRLKSEVFVSPTAPNSPPPLPPDWLALLRASKKATPPPIMHSPTQISSPVLRTAATSPTACVATTPEATLPTTPPKVDFSPPEPFQYYEMTTVDLLPQGEYLGILPPLSLSPITSPSVQKRVTVTDLVGSASVVQSSTSLVFPYARSSFVQSPRSSVVKSSSSVSSSPRSSLSPPPSYFISPPRYLIPQFPRSSTPQTPQNSVPLSSIPLCLQTSRSLSSSTRHPFFQSPRNSVTTLSKCVDAQSLRTSVAQSQNSSFTQSRRNLIPPQPRFSNLKSPRSFSLRSLFSFVQSPSCISSPWALSASQYSPDPVNATLKQPPSTLPVITKARNALMEVIRRGVLLHKTKSMCTKIQKQDS</sequence>
<dbReference type="EMBL" id="KB030858">
    <property type="protein sequence ID" value="ELK08991.1"/>
    <property type="molecule type" value="Genomic_DNA"/>
</dbReference>
<evidence type="ECO:0000259" key="2">
    <source>
        <dbReference type="PROSITE" id="PS51082"/>
    </source>
</evidence>
<name>L5KDY9_PTEAL</name>
<evidence type="ECO:0000313" key="3">
    <source>
        <dbReference type="EMBL" id="ELK08991.1"/>
    </source>
</evidence>
<dbReference type="GO" id="GO:0003779">
    <property type="term" value="F:actin binding"/>
    <property type="evidence" value="ECO:0007669"/>
    <property type="project" value="InterPro"/>
</dbReference>
<organism evidence="3 4">
    <name type="scientific">Pteropus alecto</name>
    <name type="common">Black flying fox</name>
    <dbReference type="NCBI Taxonomy" id="9402"/>
    <lineage>
        <taxon>Eukaryota</taxon>
        <taxon>Metazoa</taxon>
        <taxon>Chordata</taxon>
        <taxon>Craniata</taxon>
        <taxon>Vertebrata</taxon>
        <taxon>Euteleostomi</taxon>
        <taxon>Mammalia</taxon>
        <taxon>Eutheria</taxon>
        <taxon>Laurasiatheria</taxon>
        <taxon>Chiroptera</taxon>
        <taxon>Yinpterochiroptera</taxon>
        <taxon>Pteropodoidea</taxon>
        <taxon>Pteropodidae</taxon>
        <taxon>Pteropodinae</taxon>
        <taxon>Pteropus</taxon>
    </lineage>
</organism>
<dbReference type="Gene3D" id="6.10.280.150">
    <property type="match status" value="1"/>
</dbReference>
<dbReference type="STRING" id="9402.L5KDY9"/>
<dbReference type="PROSITE" id="PS51082">
    <property type="entry name" value="WH2"/>
    <property type="match status" value="1"/>
</dbReference>
<evidence type="ECO:0000313" key="4">
    <source>
        <dbReference type="Proteomes" id="UP000010552"/>
    </source>
</evidence>
<feature type="compositionally biased region" description="Polar residues" evidence="1">
    <location>
        <begin position="533"/>
        <end position="544"/>
    </location>
</feature>